<dbReference type="InterPro" id="IPR006016">
    <property type="entry name" value="UspA"/>
</dbReference>
<dbReference type="RefSeq" id="WP_014984465.1">
    <property type="nucleotide sequence ID" value="NC_018681.1"/>
</dbReference>
<comment type="similarity">
    <text evidence="1">Belongs to the universal stress protein A family.</text>
</comment>
<keyword evidence="4" id="KW-1185">Reference proteome</keyword>
<evidence type="ECO:0000313" key="4">
    <source>
        <dbReference type="Proteomes" id="UP000006304"/>
    </source>
</evidence>
<protein>
    <submittedName>
        <fullName evidence="3">Universal stress protein</fullName>
    </submittedName>
</protein>
<feature type="domain" description="UspA" evidence="2">
    <location>
        <begin position="168"/>
        <end position="304"/>
    </location>
</feature>
<sequence length="306" mass="32058">MNTPENATTHRLASARVVVGVDGSAGSDDALRWAAHAASRRRRGLHVLHGLDLAATRAKLARHDVLTGPIIEMSFQRGRKVVDDAYRLALQVDPELSVTTEVSDAKAAEVLIQASSAAHLVVLGATGNAGTFAHLGSTLLAVTSHGHGSVVVVRGNESGQVHERTGAVVVGADATAAGEAAIAAAFAEASDRGVELIVVHAWSDWNFYGFAGRADLGLVESEIENSEDALLAERLAGWQEKYPDVRVTRLVSSGGPVRPLMELSGTAQLLVVGTRGHGAFTGLLLGSTSNFLVQHAHCPVMVTHQE</sequence>
<dbReference type="InterPro" id="IPR006015">
    <property type="entry name" value="Universal_stress_UspA"/>
</dbReference>
<dbReference type="KEGG" id="nbr:O3I_018255"/>
<dbReference type="PANTHER" id="PTHR46553">
    <property type="entry name" value="ADENINE NUCLEOTIDE ALPHA HYDROLASES-LIKE SUPERFAMILY PROTEIN"/>
    <property type="match status" value="1"/>
</dbReference>
<evidence type="ECO:0000259" key="2">
    <source>
        <dbReference type="Pfam" id="PF00582"/>
    </source>
</evidence>
<name>K0EXJ4_NOCB7</name>
<dbReference type="Pfam" id="PF00582">
    <property type="entry name" value="Usp"/>
    <property type="match status" value="2"/>
</dbReference>
<dbReference type="HOGENOM" id="CLU_049301_2_3_11"/>
<organism evidence="3 4">
    <name type="scientific">Nocardia brasiliensis (strain ATCC 700358 / HUJEG-1)</name>
    <dbReference type="NCBI Taxonomy" id="1133849"/>
    <lineage>
        <taxon>Bacteria</taxon>
        <taxon>Bacillati</taxon>
        <taxon>Actinomycetota</taxon>
        <taxon>Actinomycetes</taxon>
        <taxon>Mycobacteriales</taxon>
        <taxon>Nocardiaceae</taxon>
        <taxon>Nocardia</taxon>
    </lineage>
</organism>
<proteinExistence type="inferred from homology"/>
<gene>
    <name evidence="3" type="ORF">O3I_018255</name>
</gene>
<evidence type="ECO:0000256" key="1">
    <source>
        <dbReference type="ARBA" id="ARBA00008791"/>
    </source>
</evidence>
<dbReference type="PANTHER" id="PTHR46553:SF3">
    <property type="entry name" value="ADENINE NUCLEOTIDE ALPHA HYDROLASES-LIKE SUPERFAMILY PROTEIN"/>
    <property type="match status" value="1"/>
</dbReference>
<dbReference type="Gene3D" id="3.40.50.620">
    <property type="entry name" value="HUPs"/>
    <property type="match status" value="2"/>
</dbReference>
<dbReference type="Proteomes" id="UP000006304">
    <property type="component" value="Chromosome"/>
</dbReference>
<dbReference type="EMBL" id="CP003876">
    <property type="protein sequence ID" value="AFU01610.1"/>
    <property type="molecule type" value="Genomic_DNA"/>
</dbReference>
<dbReference type="PRINTS" id="PR01438">
    <property type="entry name" value="UNVRSLSTRESS"/>
</dbReference>
<dbReference type="SUPFAM" id="SSF52402">
    <property type="entry name" value="Adenine nucleotide alpha hydrolases-like"/>
    <property type="match status" value="2"/>
</dbReference>
<dbReference type="eggNOG" id="COG0589">
    <property type="taxonomic scope" value="Bacteria"/>
</dbReference>
<feature type="domain" description="UspA" evidence="2">
    <location>
        <begin position="16"/>
        <end position="154"/>
    </location>
</feature>
<dbReference type="InterPro" id="IPR014729">
    <property type="entry name" value="Rossmann-like_a/b/a_fold"/>
</dbReference>
<reference evidence="3 4" key="1">
    <citation type="journal article" date="2012" name="J. Bacteriol.">
        <title>Complete genome sequence of Nocardia brasiliensis HUJEG-1.</title>
        <authorList>
            <person name="Vera-Cabrera L."/>
            <person name="Ortiz-Lopez R."/>
            <person name="Elizondo-Gonzalez R."/>
            <person name="Perez-Maya A.A."/>
            <person name="Ocampo-Candiani J."/>
        </authorList>
    </citation>
    <scope>NUCLEOTIDE SEQUENCE [LARGE SCALE GENOMIC DNA]</scope>
    <source>
        <strain evidence="4">ATCC 700358</strain>
    </source>
</reference>
<dbReference type="STRING" id="1133849.O3I_018255"/>
<dbReference type="AlphaFoldDB" id="K0EXJ4"/>
<accession>K0EXJ4</accession>
<evidence type="ECO:0000313" key="3">
    <source>
        <dbReference type="EMBL" id="AFU01610.1"/>
    </source>
</evidence>